<organism evidence="2 3">
    <name type="scientific">Pigmentiphaga kullae</name>
    <dbReference type="NCBI Taxonomy" id="151784"/>
    <lineage>
        <taxon>Bacteria</taxon>
        <taxon>Pseudomonadati</taxon>
        <taxon>Pseudomonadota</taxon>
        <taxon>Betaproteobacteria</taxon>
        <taxon>Burkholderiales</taxon>
        <taxon>Alcaligenaceae</taxon>
        <taxon>Pigmentiphaga</taxon>
    </lineage>
</organism>
<protein>
    <recommendedName>
        <fullName evidence="1">VOC domain-containing protein</fullName>
    </recommendedName>
</protein>
<keyword evidence="3" id="KW-1185">Reference proteome</keyword>
<dbReference type="InterPro" id="IPR037523">
    <property type="entry name" value="VOC_core"/>
</dbReference>
<dbReference type="AlphaFoldDB" id="A0A4Q7NL59"/>
<dbReference type="InterPro" id="IPR029068">
    <property type="entry name" value="Glyas_Bleomycin-R_OHBP_Dase"/>
</dbReference>
<dbReference type="OrthoDB" id="4265398at2"/>
<dbReference type="RefSeq" id="WP_130357004.1">
    <property type="nucleotide sequence ID" value="NZ_SGXC01000001.1"/>
</dbReference>
<dbReference type="Pfam" id="PF22677">
    <property type="entry name" value="Ble-like_N"/>
    <property type="match status" value="1"/>
</dbReference>
<dbReference type="SUPFAM" id="SSF54593">
    <property type="entry name" value="Glyoxalase/Bleomycin resistance protein/Dihydroxybiphenyl dioxygenase"/>
    <property type="match status" value="1"/>
</dbReference>
<evidence type="ECO:0000313" key="2">
    <source>
        <dbReference type="EMBL" id="RZS85854.1"/>
    </source>
</evidence>
<dbReference type="InterPro" id="IPR053863">
    <property type="entry name" value="Glyoxy/Ble-like_N"/>
</dbReference>
<evidence type="ECO:0000313" key="3">
    <source>
        <dbReference type="Proteomes" id="UP000292445"/>
    </source>
</evidence>
<evidence type="ECO:0000259" key="1">
    <source>
        <dbReference type="PROSITE" id="PS51819"/>
    </source>
</evidence>
<dbReference type="PROSITE" id="PS51819">
    <property type="entry name" value="VOC"/>
    <property type="match status" value="1"/>
</dbReference>
<dbReference type="Gene3D" id="3.10.180.10">
    <property type="entry name" value="2,3-Dihydroxybiphenyl 1,2-Dioxygenase, domain 1"/>
    <property type="match status" value="1"/>
</dbReference>
<dbReference type="PANTHER" id="PTHR36503:SF2">
    <property type="entry name" value="BLR2408 PROTEIN"/>
    <property type="match status" value="1"/>
</dbReference>
<dbReference type="EMBL" id="SGXC01000001">
    <property type="protein sequence ID" value="RZS85854.1"/>
    <property type="molecule type" value="Genomic_DNA"/>
</dbReference>
<gene>
    <name evidence="2" type="ORF">EV675_1884</name>
</gene>
<reference evidence="2 3" key="1">
    <citation type="submission" date="2019-02" db="EMBL/GenBank/DDBJ databases">
        <title>Genomic Encyclopedia of Type Strains, Phase IV (KMG-IV): sequencing the most valuable type-strain genomes for metagenomic binning, comparative biology and taxonomic classification.</title>
        <authorList>
            <person name="Goeker M."/>
        </authorList>
    </citation>
    <scope>NUCLEOTIDE SEQUENCE [LARGE SCALE GENOMIC DNA]</scope>
    <source>
        <strain evidence="2 3">K24</strain>
    </source>
</reference>
<comment type="caution">
    <text evidence="2">The sequence shown here is derived from an EMBL/GenBank/DDBJ whole genome shotgun (WGS) entry which is preliminary data.</text>
</comment>
<dbReference type="Proteomes" id="UP000292445">
    <property type="component" value="Unassembled WGS sequence"/>
</dbReference>
<name>A0A4Q7NL59_9BURK</name>
<accession>A0A4Q7NL59</accession>
<dbReference type="PANTHER" id="PTHR36503">
    <property type="entry name" value="BLR2520 PROTEIN"/>
    <property type="match status" value="1"/>
</dbReference>
<feature type="domain" description="VOC" evidence="1">
    <location>
        <begin position="3"/>
        <end position="127"/>
    </location>
</feature>
<sequence>MHKQIFVNLPVSDLPRTQAFFGQLGFTFNAQFTNEKAACMVIGENIYAMLLTTDFFRGFASKPISDARQSTEVLVALTCDSREAVDDMVRKALAAGGTAPRPAQDHGFMYSHGFDDPDGHAWEVFYMDPATVEQG</sequence>
<proteinExistence type="predicted"/>